<gene>
    <name evidence="10" type="ORF">GCM10017781_21120</name>
    <name evidence="11" type="ORF">HNQ07_001857</name>
</gene>
<reference evidence="13" key="2">
    <citation type="journal article" date="2019" name="Int. J. Syst. Evol. Microbiol.">
        <title>The Global Catalogue of Microorganisms (GCM) 10K type strain sequencing project: providing services to taxonomists for standard genome sequencing and annotation.</title>
        <authorList>
            <consortium name="The Broad Institute Genomics Platform"/>
            <consortium name="The Broad Institute Genome Sequencing Center for Infectious Disease"/>
            <person name="Wu L."/>
            <person name="Ma J."/>
        </authorList>
    </citation>
    <scope>NUCLEOTIDE SEQUENCE [LARGE SCALE GENOMIC DNA]</scope>
    <source>
        <strain evidence="13">CGMCC 1.18437</strain>
    </source>
</reference>
<reference evidence="11 12" key="3">
    <citation type="submission" date="2020-08" db="EMBL/GenBank/DDBJ databases">
        <title>Genomic Encyclopedia of Type Strains, Phase IV (KMG-IV): sequencing the most valuable type-strain genomes for metagenomic binning, comparative biology and taxonomic classification.</title>
        <authorList>
            <person name="Goeker M."/>
        </authorList>
    </citation>
    <scope>NUCLEOTIDE SEQUENCE [LARGE SCALE GENOMIC DNA]</scope>
    <source>
        <strain evidence="11 12">DSM 27521</strain>
    </source>
</reference>
<evidence type="ECO:0000256" key="1">
    <source>
        <dbReference type="ARBA" id="ARBA00000085"/>
    </source>
</evidence>
<dbReference type="Pfam" id="PF00512">
    <property type="entry name" value="HisKA"/>
    <property type="match status" value="1"/>
</dbReference>
<dbReference type="AlphaFoldDB" id="A0A7W8KEP6"/>
<dbReference type="SUPFAM" id="SSF55874">
    <property type="entry name" value="ATPase domain of HSP90 chaperone/DNA topoisomerase II/histidine kinase"/>
    <property type="match status" value="2"/>
</dbReference>
<accession>A0A7W8KEP6</accession>
<dbReference type="InterPro" id="IPR003594">
    <property type="entry name" value="HATPase_dom"/>
</dbReference>
<dbReference type="SMART" id="SM00388">
    <property type="entry name" value="HisKA"/>
    <property type="match status" value="1"/>
</dbReference>
<dbReference type="EMBL" id="JACHFK010000004">
    <property type="protein sequence ID" value="MBB5376393.1"/>
    <property type="molecule type" value="Genomic_DNA"/>
</dbReference>
<dbReference type="PROSITE" id="PS50109">
    <property type="entry name" value="HIS_KIN"/>
    <property type="match status" value="1"/>
</dbReference>
<dbReference type="Proteomes" id="UP000619376">
    <property type="component" value="Unassembled WGS sequence"/>
</dbReference>
<feature type="coiled-coil region" evidence="7">
    <location>
        <begin position="157"/>
        <end position="205"/>
    </location>
</feature>
<comment type="caution">
    <text evidence="11">The sequence shown here is derived from an EMBL/GenBank/DDBJ whole genome shotgun (WGS) entry which is preliminary data.</text>
</comment>
<evidence type="ECO:0000313" key="13">
    <source>
        <dbReference type="Proteomes" id="UP000619376"/>
    </source>
</evidence>
<reference evidence="10" key="1">
    <citation type="journal article" date="2014" name="Int. J. Syst. Evol. Microbiol.">
        <title>Complete genome of a new Firmicutes species belonging to the dominant human colonic microbiota ('Ruminococcus bicirculans') reveals two chromosomes and a selective capacity to utilize plant glucans.</title>
        <authorList>
            <consortium name="NISC Comparative Sequencing Program"/>
            <person name="Wegmann U."/>
            <person name="Louis P."/>
            <person name="Goesmann A."/>
            <person name="Henrissat B."/>
            <person name="Duncan S.H."/>
            <person name="Flint H.J."/>
        </authorList>
    </citation>
    <scope>NUCLEOTIDE SEQUENCE</scope>
    <source>
        <strain evidence="10">CGMCC 1.18437</strain>
    </source>
</reference>
<keyword evidence="4" id="KW-0808">Transferase</keyword>
<evidence type="ECO:0000259" key="9">
    <source>
        <dbReference type="PROSITE" id="PS50110"/>
    </source>
</evidence>
<feature type="domain" description="Histidine kinase" evidence="8">
    <location>
        <begin position="222"/>
        <end position="442"/>
    </location>
</feature>
<evidence type="ECO:0000256" key="3">
    <source>
        <dbReference type="ARBA" id="ARBA00022553"/>
    </source>
</evidence>
<evidence type="ECO:0000256" key="6">
    <source>
        <dbReference type="PROSITE-ProRule" id="PRU00169"/>
    </source>
</evidence>
<dbReference type="InterPro" id="IPR036097">
    <property type="entry name" value="HisK_dim/P_sf"/>
</dbReference>
<proteinExistence type="predicted"/>
<evidence type="ECO:0000256" key="2">
    <source>
        <dbReference type="ARBA" id="ARBA00012438"/>
    </source>
</evidence>
<dbReference type="GO" id="GO:0005886">
    <property type="term" value="C:plasma membrane"/>
    <property type="evidence" value="ECO:0007669"/>
    <property type="project" value="TreeGrafter"/>
</dbReference>
<keyword evidence="7" id="KW-0175">Coiled coil</keyword>
<evidence type="ECO:0000313" key="12">
    <source>
        <dbReference type="Proteomes" id="UP000539473"/>
    </source>
</evidence>
<dbReference type="Pfam" id="PF02518">
    <property type="entry name" value="HATPase_c"/>
    <property type="match status" value="2"/>
</dbReference>
<comment type="catalytic activity">
    <reaction evidence="1">
        <text>ATP + protein L-histidine = ADP + protein N-phospho-L-histidine.</text>
        <dbReference type="EC" id="2.7.13.3"/>
    </reaction>
</comment>
<dbReference type="Pfam" id="PF00072">
    <property type="entry name" value="Response_reg"/>
    <property type="match status" value="1"/>
</dbReference>
<keyword evidence="3 6" id="KW-0597">Phosphoprotein</keyword>
<evidence type="ECO:0000256" key="4">
    <source>
        <dbReference type="ARBA" id="ARBA00022679"/>
    </source>
</evidence>
<dbReference type="PROSITE" id="PS50110">
    <property type="entry name" value="RESPONSE_REGULATORY"/>
    <property type="match status" value="1"/>
</dbReference>
<dbReference type="SUPFAM" id="SSF52172">
    <property type="entry name" value="CheY-like"/>
    <property type="match status" value="1"/>
</dbReference>
<dbReference type="PANTHER" id="PTHR43047:SF72">
    <property type="entry name" value="OSMOSENSING HISTIDINE PROTEIN KINASE SLN1"/>
    <property type="match status" value="1"/>
</dbReference>
<name>A0A7W8KEP6_9DEIO</name>
<keyword evidence="13" id="KW-1185">Reference proteome</keyword>
<dbReference type="Gene3D" id="3.30.565.10">
    <property type="entry name" value="Histidine kinase-like ATPase, C-terminal domain"/>
    <property type="match status" value="2"/>
</dbReference>
<dbReference type="Gene3D" id="1.10.287.130">
    <property type="match status" value="1"/>
</dbReference>
<evidence type="ECO:0000313" key="11">
    <source>
        <dbReference type="EMBL" id="MBB5376393.1"/>
    </source>
</evidence>
<dbReference type="PRINTS" id="PR00344">
    <property type="entry name" value="BCTRLSENSOR"/>
</dbReference>
<dbReference type="CDD" id="cd00082">
    <property type="entry name" value="HisKA"/>
    <property type="match status" value="1"/>
</dbReference>
<evidence type="ECO:0000256" key="7">
    <source>
        <dbReference type="SAM" id="Coils"/>
    </source>
</evidence>
<dbReference type="GO" id="GO:0009927">
    <property type="term" value="F:histidine phosphotransfer kinase activity"/>
    <property type="evidence" value="ECO:0007669"/>
    <property type="project" value="TreeGrafter"/>
</dbReference>
<dbReference type="RefSeq" id="WP_184110980.1">
    <property type="nucleotide sequence ID" value="NZ_BNAJ01000004.1"/>
</dbReference>
<dbReference type="InterPro" id="IPR001789">
    <property type="entry name" value="Sig_transdc_resp-reg_receiver"/>
</dbReference>
<dbReference type="EC" id="2.7.13.3" evidence="2"/>
<dbReference type="InterPro" id="IPR003661">
    <property type="entry name" value="HisK_dim/P_dom"/>
</dbReference>
<evidence type="ECO:0000256" key="5">
    <source>
        <dbReference type="ARBA" id="ARBA00022777"/>
    </source>
</evidence>
<dbReference type="Gene3D" id="3.40.50.2300">
    <property type="match status" value="1"/>
</dbReference>
<dbReference type="InterPro" id="IPR005467">
    <property type="entry name" value="His_kinase_dom"/>
</dbReference>
<organism evidence="11 12">
    <name type="scientific">Deinococcus metalli</name>
    <dbReference type="NCBI Taxonomy" id="1141878"/>
    <lineage>
        <taxon>Bacteria</taxon>
        <taxon>Thermotogati</taxon>
        <taxon>Deinococcota</taxon>
        <taxon>Deinococci</taxon>
        <taxon>Deinococcales</taxon>
        <taxon>Deinococcaceae</taxon>
        <taxon>Deinococcus</taxon>
    </lineage>
</organism>
<dbReference type="GO" id="GO:0000155">
    <property type="term" value="F:phosphorelay sensor kinase activity"/>
    <property type="evidence" value="ECO:0007669"/>
    <property type="project" value="InterPro"/>
</dbReference>
<feature type="modified residue" description="4-aspartylphosphate" evidence="6">
    <location>
        <position position="512"/>
    </location>
</feature>
<dbReference type="Proteomes" id="UP000539473">
    <property type="component" value="Unassembled WGS sequence"/>
</dbReference>
<feature type="domain" description="Response regulatory" evidence="9">
    <location>
        <begin position="463"/>
        <end position="579"/>
    </location>
</feature>
<sequence length="591" mass="62372">MTVALLSVRLHTDQDVVVARRWTRMIAGHLGVPGQDQTRLATAVSELSRNAVQYAGGGQVDVQVQPAQRLLLITVSDHGPGIAALDDILAGRHVSSTGMGLGLAGARRMSDTFDVDSRPGHTVIRLGKRLPAATPVTPPDLDRVIRAVAAAQPVSPLQELRVQNRELLDALAALGHREEQLAALNQELENTNRGVVALYGELEEQAAQLREANRVQAMFLSYMSHEFRTPLSSILGLTRLLVERQDGDLSSEQERQVQLVQRSAGELLTMVDDLLDQARLRAGRSEPHLDDFEVAGMFAGLRALFQPLVSAPQVRLVFGPVAGLPTLHGDEARTTRILRNFISNALKFTAAGEVNVWAIVDGRSEWITLGVTDTGTGITAGDQARLFQDFSQVGPPGAGRGSGSGLGLSLARQFAEQLGGHVQVSSAVGEGSCFTVTLPVHVRRPGAPAGPGPDAAAPLAGPRVLLVDDTPGDRERLRALLAPWRAQTVEAASGAEGLTLVAEAAPALVLLDLSMPGMDGLAFLDALRAQPRGGSVPVLVVTAQVITPDLGARLKALDAAVLSKAQVFAGNPDALTRAVSARLGTPTSEAP</sequence>
<dbReference type="PANTHER" id="PTHR43047">
    <property type="entry name" value="TWO-COMPONENT HISTIDINE PROTEIN KINASE"/>
    <property type="match status" value="1"/>
</dbReference>
<dbReference type="InterPro" id="IPR004358">
    <property type="entry name" value="Sig_transdc_His_kin-like_C"/>
</dbReference>
<keyword evidence="5 11" id="KW-0418">Kinase</keyword>
<dbReference type="SUPFAM" id="SSF47384">
    <property type="entry name" value="Homodimeric domain of signal transducing histidine kinase"/>
    <property type="match status" value="1"/>
</dbReference>
<dbReference type="SMART" id="SM00387">
    <property type="entry name" value="HATPase_c"/>
    <property type="match status" value="2"/>
</dbReference>
<dbReference type="EMBL" id="BNAJ01000004">
    <property type="protein sequence ID" value="GHF44398.1"/>
    <property type="molecule type" value="Genomic_DNA"/>
</dbReference>
<evidence type="ECO:0000313" key="10">
    <source>
        <dbReference type="EMBL" id="GHF44398.1"/>
    </source>
</evidence>
<dbReference type="InterPro" id="IPR011006">
    <property type="entry name" value="CheY-like_superfamily"/>
</dbReference>
<dbReference type="SMART" id="SM00448">
    <property type="entry name" value="REC"/>
    <property type="match status" value="1"/>
</dbReference>
<reference evidence="10" key="4">
    <citation type="submission" date="2024-05" db="EMBL/GenBank/DDBJ databases">
        <authorList>
            <person name="Sun Q."/>
            <person name="Zhou Y."/>
        </authorList>
    </citation>
    <scope>NUCLEOTIDE SEQUENCE</scope>
    <source>
        <strain evidence="10">CGMCC 1.18437</strain>
    </source>
</reference>
<dbReference type="InterPro" id="IPR036890">
    <property type="entry name" value="HATPase_C_sf"/>
</dbReference>
<protein>
    <recommendedName>
        <fullName evidence="2">histidine kinase</fullName>
        <ecNumber evidence="2">2.7.13.3</ecNumber>
    </recommendedName>
</protein>
<evidence type="ECO:0000259" key="8">
    <source>
        <dbReference type="PROSITE" id="PS50109"/>
    </source>
</evidence>